<organism evidence="2 3">
    <name type="scientific">Ilyodon furcidens</name>
    <name type="common">goldbreast splitfin</name>
    <dbReference type="NCBI Taxonomy" id="33524"/>
    <lineage>
        <taxon>Eukaryota</taxon>
        <taxon>Metazoa</taxon>
        <taxon>Chordata</taxon>
        <taxon>Craniata</taxon>
        <taxon>Vertebrata</taxon>
        <taxon>Euteleostomi</taxon>
        <taxon>Actinopterygii</taxon>
        <taxon>Neopterygii</taxon>
        <taxon>Teleostei</taxon>
        <taxon>Neoteleostei</taxon>
        <taxon>Acanthomorphata</taxon>
        <taxon>Ovalentaria</taxon>
        <taxon>Atherinomorphae</taxon>
        <taxon>Cyprinodontiformes</taxon>
        <taxon>Goodeidae</taxon>
        <taxon>Ilyodon</taxon>
    </lineage>
</organism>
<reference evidence="2 3" key="1">
    <citation type="submission" date="2021-06" db="EMBL/GenBank/DDBJ databases">
        <authorList>
            <person name="Palmer J.M."/>
        </authorList>
    </citation>
    <scope>NUCLEOTIDE SEQUENCE [LARGE SCALE GENOMIC DNA]</scope>
    <source>
        <strain evidence="3">if_2019</strain>
        <tissue evidence="2">Muscle</tissue>
    </source>
</reference>
<dbReference type="PANTHER" id="PTHR45716:SF5">
    <property type="entry name" value="SYNAPTOTAGMIN-LIKE PROTEIN 2"/>
    <property type="match status" value="1"/>
</dbReference>
<gene>
    <name evidence="2" type="ORF">ILYODFUR_013748</name>
</gene>
<feature type="domain" description="RabBD" evidence="1">
    <location>
        <begin position="1"/>
        <end position="61"/>
    </location>
</feature>
<evidence type="ECO:0000259" key="1">
    <source>
        <dbReference type="PROSITE" id="PS50916"/>
    </source>
</evidence>
<dbReference type="Proteomes" id="UP001482620">
    <property type="component" value="Unassembled WGS sequence"/>
</dbReference>
<accession>A0ABV0TW50</accession>
<proteinExistence type="predicted"/>
<dbReference type="Gene3D" id="6.10.250.3000">
    <property type="match status" value="1"/>
</dbReference>
<comment type="caution">
    <text evidence="2">The sequence shown here is derived from an EMBL/GenBank/DDBJ whole genome shotgun (WGS) entry which is preliminary data.</text>
</comment>
<dbReference type="PANTHER" id="PTHR45716">
    <property type="entry name" value="BITESIZE, ISOFORM I"/>
    <property type="match status" value="1"/>
</dbReference>
<sequence>MIDLSHLTEEEQEMIMTVLKRDAQLKRAEEERIRKLENVLHSGSESDGKLKYLSGEWFYEAKSRRHSDKIHGSEIILASMRQGKAASLDGSLRLERTKTSISRGSDVVCPPKPERCFQSSQPQEMKYTISLISLEMLTLFSIRSSDNDNVLLLK</sequence>
<evidence type="ECO:0000313" key="2">
    <source>
        <dbReference type="EMBL" id="MEQ2236525.1"/>
    </source>
</evidence>
<protein>
    <recommendedName>
        <fullName evidence="1">RabBD domain-containing protein</fullName>
    </recommendedName>
</protein>
<keyword evidence="3" id="KW-1185">Reference proteome</keyword>
<dbReference type="EMBL" id="JAHRIQ010047472">
    <property type="protein sequence ID" value="MEQ2236525.1"/>
    <property type="molecule type" value="Genomic_DNA"/>
</dbReference>
<dbReference type="InterPro" id="IPR010911">
    <property type="entry name" value="Rab_BD"/>
</dbReference>
<dbReference type="PROSITE" id="PS50916">
    <property type="entry name" value="RABBD"/>
    <property type="match status" value="1"/>
</dbReference>
<evidence type="ECO:0000313" key="3">
    <source>
        <dbReference type="Proteomes" id="UP001482620"/>
    </source>
</evidence>
<name>A0ABV0TW50_9TELE</name>